<feature type="chain" id="PRO_5006712159" evidence="1">
    <location>
        <begin position="25"/>
        <end position="251"/>
    </location>
</feature>
<evidence type="ECO:0000313" key="3">
    <source>
        <dbReference type="EMBL" id="CRK75679.1"/>
    </source>
</evidence>
<dbReference type="SUPFAM" id="SSF52833">
    <property type="entry name" value="Thioredoxin-like"/>
    <property type="match status" value="1"/>
</dbReference>
<dbReference type="InterPro" id="IPR051470">
    <property type="entry name" value="Thiol:disulfide_interchange"/>
</dbReference>
<dbReference type="CDD" id="cd03023">
    <property type="entry name" value="DsbA_Com1_like"/>
    <property type="match status" value="1"/>
</dbReference>
<feature type="domain" description="Thioredoxin" evidence="2">
    <location>
        <begin position="63"/>
        <end position="251"/>
    </location>
</feature>
<reference evidence="3 4" key="1">
    <citation type="submission" date="2015-04" db="EMBL/GenBank/DDBJ databases">
        <authorList>
            <person name="Syromyatnikov M.Y."/>
            <person name="Popov V.N."/>
        </authorList>
    </citation>
    <scope>NUCLEOTIDE SEQUENCE [LARGE SCALE GENOMIC DNA]</scope>
    <source>
        <strain evidence="3 4">CECT 5292</strain>
    </source>
</reference>
<gene>
    <name evidence="3" type="ORF">NIG5292_01730</name>
</gene>
<proteinExistence type="predicted"/>
<dbReference type="GO" id="GO:0016491">
    <property type="term" value="F:oxidoreductase activity"/>
    <property type="evidence" value="ECO:0007669"/>
    <property type="project" value="InterPro"/>
</dbReference>
<dbReference type="InterPro" id="IPR036249">
    <property type="entry name" value="Thioredoxin-like_sf"/>
</dbReference>
<keyword evidence="4" id="KW-1185">Reference proteome</keyword>
<dbReference type="Pfam" id="PF01323">
    <property type="entry name" value="DSBA"/>
    <property type="match status" value="1"/>
</dbReference>
<dbReference type="STRING" id="282199.GCA_001049735_01729"/>
<feature type="signal peptide" evidence="1">
    <location>
        <begin position="1"/>
        <end position="24"/>
    </location>
</feature>
<dbReference type="InterPro" id="IPR013766">
    <property type="entry name" value="Thioredoxin_domain"/>
</dbReference>
<keyword evidence="1" id="KW-0732">Signal</keyword>
<dbReference type="InterPro" id="IPR041205">
    <property type="entry name" value="ScsC_N"/>
</dbReference>
<dbReference type="PANTHER" id="PTHR35272:SF3">
    <property type="entry name" value="THIOL:DISULFIDE INTERCHANGE PROTEIN DSBC"/>
    <property type="match status" value="1"/>
</dbReference>
<dbReference type="OrthoDB" id="9780147at2"/>
<dbReference type="Pfam" id="PF18312">
    <property type="entry name" value="ScsC_N"/>
    <property type="match status" value="1"/>
</dbReference>
<keyword evidence="3" id="KW-0413">Isomerase</keyword>
<evidence type="ECO:0000259" key="2">
    <source>
        <dbReference type="PROSITE" id="PS51352"/>
    </source>
</evidence>
<protein>
    <submittedName>
        <fullName evidence="3">Protein disulfide isomerase II DsbC</fullName>
    </submittedName>
</protein>
<name>A0A0U1NMG4_9RHOB</name>
<dbReference type="PANTHER" id="PTHR35272">
    <property type="entry name" value="THIOL:DISULFIDE INTERCHANGE PROTEIN DSBC-RELATED"/>
    <property type="match status" value="1"/>
</dbReference>
<dbReference type="GO" id="GO:0016853">
    <property type="term" value="F:isomerase activity"/>
    <property type="evidence" value="ECO:0007669"/>
    <property type="project" value="UniProtKB-KW"/>
</dbReference>
<evidence type="ECO:0000313" key="4">
    <source>
        <dbReference type="Proteomes" id="UP000048949"/>
    </source>
</evidence>
<dbReference type="InterPro" id="IPR001853">
    <property type="entry name" value="DSBA-like_thioredoxin_dom"/>
</dbReference>
<sequence length="251" mass="27339">MIRQTAKALAFTVGTALLGTAAQATDLSALTPAERADFRAEVRAYLLENPDVLMEAFAVLEQRQAQQAAQNDAQLLAVNAKALYEDPNAWVGGNPEGDVTIVEFIDYRCGYCRKAHSEVEQLVQSDKNIRLIVKEFPILGQDSLRSSQFAIAVKLLHGNDAYKLAHDALISLKQGTSDTTLSRLASSLGFNGDEVLAKMNGVEVKAIIDDNRLLGQRLSITGTPTFVMGDQMVRGYVPLDGMRNIVGQERS</sequence>
<dbReference type="PROSITE" id="PS51352">
    <property type="entry name" value="THIOREDOXIN_2"/>
    <property type="match status" value="1"/>
</dbReference>
<organism evidence="3 4">
    <name type="scientific">Nereida ignava</name>
    <dbReference type="NCBI Taxonomy" id="282199"/>
    <lineage>
        <taxon>Bacteria</taxon>
        <taxon>Pseudomonadati</taxon>
        <taxon>Pseudomonadota</taxon>
        <taxon>Alphaproteobacteria</taxon>
        <taxon>Rhodobacterales</taxon>
        <taxon>Roseobacteraceae</taxon>
        <taxon>Nereida</taxon>
    </lineage>
</organism>
<dbReference type="EMBL" id="CVQV01000008">
    <property type="protein sequence ID" value="CRK75679.1"/>
    <property type="molecule type" value="Genomic_DNA"/>
</dbReference>
<dbReference type="RefSeq" id="WP_048599100.1">
    <property type="nucleotide sequence ID" value="NZ_CBFHGK010000003.1"/>
</dbReference>
<evidence type="ECO:0000256" key="1">
    <source>
        <dbReference type="SAM" id="SignalP"/>
    </source>
</evidence>
<accession>A0A0U1NMG4</accession>
<dbReference type="Proteomes" id="UP000048949">
    <property type="component" value="Unassembled WGS sequence"/>
</dbReference>
<dbReference type="AlphaFoldDB" id="A0A0U1NMG4"/>
<dbReference type="Gene3D" id="3.40.30.10">
    <property type="entry name" value="Glutaredoxin"/>
    <property type="match status" value="1"/>
</dbReference>